<comment type="caution">
    <text evidence="3">The sequence shown here is derived from an EMBL/GenBank/DDBJ whole genome shotgun (WGS) entry which is preliminary data.</text>
</comment>
<organism evidence="3 4">
    <name type="scientific">Atlanticothrix silvestris CENA357</name>
    <dbReference type="NCBI Taxonomy" id="1725252"/>
    <lineage>
        <taxon>Bacteria</taxon>
        <taxon>Bacillati</taxon>
        <taxon>Cyanobacteriota</taxon>
        <taxon>Cyanophyceae</taxon>
        <taxon>Nostocales</taxon>
        <taxon>Nodulariaceae</taxon>
        <taxon>Atlanticothrix</taxon>
        <taxon>Atlanticothrix silvestris</taxon>
    </lineage>
</organism>
<dbReference type="PANTHER" id="PTHR31088">
    <property type="entry name" value="MEMBRANE-ASSOCIATED PROTEIN VIPP1, CHLOROPLASTIC"/>
    <property type="match status" value="1"/>
</dbReference>
<evidence type="ECO:0000256" key="2">
    <source>
        <dbReference type="SAM" id="Coils"/>
    </source>
</evidence>
<feature type="coiled-coil region" evidence="2">
    <location>
        <begin position="209"/>
        <end position="276"/>
    </location>
</feature>
<gene>
    <name evidence="3" type="ORF">I8751_26530</name>
</gene>
<keyword evidence="4" id="KW-1185">Reference proteome</keyword>
<keyword evidence="2" id="KW-0175">Coiled coil</keyword>
<accession>A0A8J7HIP2</accession>
<dbReference type="PANTHER" id="PTHR31088:SF6">
    <property type="entry name" value="PHAGE SHOCK PROTEIN A"/>
    <property type="match status" value="1"/>
</dbReference>
<dbReference type="Pfam" id="PF04012">
    <property type="entry name" value="PspA_IM30"/>
    <property type="match status" value="1"/>
</dbReference>
<name>A0A8J7HIP2_9CYAN</name>
<dbReference type="EMBL" id="JAECZB010000098">
    <property type="protein sequence ID" value="MBH8555839.1"/>
    <property type="molecule type" value="Genomic_DNA"/>
</dbReference>
<protein>
    <submittedName>
        <fullName evidence="3">PspA/IM30 family protein</fullName>
    </submittedName>
</protein>
<dbReference type="RefSeq" id="WP_214442044.1">
    <property type="nucleotide sequence ID" value="NZ_JAECZB010000098.1"/>
</dbReference>
<dbReference type="Proteomes" id="UP000599391">
    <property type="component" value="Unassembled WGS sequence"/>
</dbReference>
<feature type="coiled-coil region" evidence="2">
    <location>
        <begin position="28"/>
        <end position="55"/>
    </location>
</feature>
<dbReference type="InterPro" id="IPR007157">
    <property type="entry name" value="PspA_VIPP1"/>
</dbReference>
<evidence type="ECO:0000313" key="4">
    <source>
        <dbReference type="Proteomes" id="UP000599391"/>
    </source>
</evidence>
<evidence type="ECO:0000256" key="1">
    <source>
        <dbReference type="ARBA" id="ARBA00043985"/>
    </source>
</evidence>
<sequence>MALYDPTQPGQNALKNLRAATASVSTAQKIAQRDYAQAQAEADKWSRRYKLALKEGREDLAPQAKFQKERYQAIASRLKTLIDDQTPQLDTIKNNLASWESKISEAQNRILCSNPNITSEYIEEKTLQIEASLEETLQSDNFDEGILIDLEDVDEELKRLKEEVSSLLKPQNKSKDKKGTLNTLVNAISETREAVNKAVTNKEYIQKYYAQVKNEAEEWHKKAQVALENNDDNLAIQAILSKTVQSKIAIALKTQLQQQEATIILLQQNLTALESLKETTASSSSTVVNLELESLRKQLEQM</sequence>
<reference evidence="3 4" key="1">
    <citation type="journal article" date="2021" name="Int. J. Syst. Evol. Microbiol.">
        <title>Amazonocrinis nigriterrae gen. nov., sp. nov., Atlanticothrix silvestris gen. nov., sp. nov. and Dendronalium phyllosphericum gen. nov., sp. nov., nostocacean cyanobacteria from Brazilian environments.</title>
        <authorList>
            <person name="Alvarenga D.O."/>
            <person name="Andreote A.P.D."/>
            <person name="Branco L.H.Z."/>
            <person name="Delbaje E."/>
            <person name="Cruz R.B."/>
            <person name="Varani A.M."/>
            <person name="Fiore M.F."/>
        </authorList>
    </citation>
    <scope>NUCLEOTIDE SEQUENCE [LARGE SCALE GENOMIC DNA]</scope>
    <source>
        <strain evidence="3 4">CENA357</strain>
    </source>
</reference>
<comment type="similarity">
    <text evidence="1">Belongs to the PspA/Vipp/IM30 family.</text>
</comment>
<dbReference type="AlphaFoldDB" id="A0A8J7HIP2"/>
<evidence type="ECO:0000313" key="3">
    <source>
        <dbReference type="EMBL" id="MBH8555839.1"/>
    </source>
</evidence>
<proteinExistence type="inferred from homology"/>